<proteinExistence type="predicted"/>
<feature type="region of interest" description="Disordered" evidence="1">
    <location>
        <begin position="395"/>
        <end position="425"/>
    </location>
</feature>
<dbReference type="PANTHER" id="PTHR31010:SF2">
    <property type="entry name" value="RAN-SPECIFIC GTPASE-ACTIVATING PROTEIN 30"/>
    <property type="match status" value="1"/>
</dbReference>
<keyword evidence="3" id="KW-1185">Reference proteome</keyword>
<protein>
    <submittedName>
        <fullName evidence="2">Ran GTP-binding protein</fullName>
    </submittedName>
</protein>
<dbReference type="GeneID" id="30018797"/>
<feature type="compositionally biased region" description="Acidic residues" evidence="1">
    <location>
        <begin position="416"/>
        <end position="425"/>
    </location>
</feature>
<dbReference type="Proteomes" id="UP000076744">
    <property type="component" value="Unassembled WGS sequence"/>
</dbReference>
<dbReference type="RefSeq" id="XP_018706818.1">
    <property type="nucleotide sequence ID" value="XM_018846111.1"/>
</dbReference>
<name>A0A168BTI9_CORFA</name>
<evidence type="ECO:0000313" key="2">
    <source>
        <dbReference type="EMBL" id="OAA70531.1"/>
    </source>
</evidence>
<sequence length="522" mass="56653">MEQFLSLVGMQAMKLAVRSGIVFTSSYALKQYSHLLTTVSDEQLSDELRKLQGDLDCKIQIITPAINLIELRSGQGNSALESALALTTSIQKEIALLGRKIASLTAPETNQATIRRLMTDVHALIDRINGSIPLLQLAISTSGESLSTSLPDSVSPSRMLQASAFHMIADSHFMTNPRTTVQVGPDFVVSVYMIFKGYSYTQAGEASGRAAAQSLDLDNVRKPTWQEVLHKARLRLHRTLCPSHQKQQIGLNTPSAYSYQLEIAEDRDDGRLHDTLSSSAESSASDLIPLPEITKLLYTNSAAILNIKDDLEACGTPILLLKRETASAVDACKSPRPNTPPEDDTQHHVDCQILGECSATEVGVRDGGEPDTAPAAQSSQFPSYLDPEWIALEMYPGNLSDDNQPDQSDTESTQTESDESELGIDGEATDNAVLDQPRPPNPDQDSVECNQDTSQFQYTTISSVTQSAPPPNNSLFSSVTTSLSLLELVIRLAALQETQQQSHLSVPDHVLTCFLSGNSAAK</sequence>
<feature type="compositionally biased region" description="Low complexity" evidence="1">
    <location>
        <begin position="406"/>
        <end position="415"/>
    </location>
</feature>
<reference evidence="2 3" key="1">
    <citation type="journal article" date="2016" name="Genome Biol. Evol.">
        <title>Divergent and convergent evolution of fungal pathogenicity.</title>
        <authorList>
            <person name="Shang Y."/>
            <person name="Xiao G."/>
            <person name="Zheng P."/>
            <person name="Cen K."/>
            <person name="Zhan S."/>
            <person name="Wang C."/>
        </authorList>
    </citation>
    <scope>NUCLEOTIDE SEQUENCE [LARGE SCALE GENOMIC DNA]</scope>
    <source>
        <strain evidence="2 3">ARSEF 2679</strain>
    </source>
</reference>
<organism evidence="2 3">
    <name type="scientific">Cordyceps fumosorosea (strain ARSEF 2679)</name>
    <name type="common">Isaria fumosorosea</name>
    <dbReference type="NCBI Taxonomy" id="1081104"/>
    <lineage>
        <taxon>Eukaryota</taxon>
        <taxon>Fungi</taxon>
        <taxon>Dikarya</taxon>
        <taxon>Ascomycota</taxon>
        <taxon>Pezizomycotina</taxon>
        <taxon>Sordariomycetes</taxon>
        <taxon>Hypocreomycetidae</taxon>
        <taxon>Hypocreales</taxon>
        <taxon>Cordycipitaceae</taxon>
        <taxon>Cordyceps</taxon>
    </lineage>
</organism>
<dbReference type="GO" id="GO:0030695">
    <property type="term" value="F:GTPase regulator activity"/>
    <property type="evidence" value="ECO:0007669"/>
    <property type="project" value="TreeGrafter"/>
</dbReference>
<evidence type="ECO:0000313" key="3">
    <source>
        <dbReference type="Proteomes" id="UP000076744"/>
    </source>
</evidence>
<feature type="region of interest" description="Disordered" evidence="1">
    <location>
        <begin position="362"/>
        <end position="382"/>
    </location>
</feature>
<dbReference type="PANTHER" id="PTHR31010">
    <property type="entry name" value="RAN-SPECIFIC GTPASE-ACTIVATING PROTEIN 30-RELATED"/>
    <property type="match status" value="1"/>
</dbReference>
<dbReference type="InterPro" id="IPR008812">
    <property type="entry name" value="Ran_GTP-bd-rel"/>
</dbReference>
<dbReference type="OrthoDB" id="512915at2759"/>
<dbReference type="GO" id="GO:0005634">
    <property type="term" value="C:nucleus"/>
    <property type="evidence" value="ECO:0007669"/>
    <property type="project" value="TreeGrafter"/>
</dbReference>
<gene>
    <name evidence="2" type="ORF">ISF_02505</name>
</gene>
<dbReference type="Pfam" id="PF05508">
    <property type="entry name" value="Ran-binding"/>
    <property type="match status" value="1"/>
</dbReference>
<dbReference type="GO" id="GO:0005737">
    <property type="term" value="C:cytoplasm"/>
    <property type="evidence" value="ECO:0007669"/>
    <property type="project" value="TreeGrafter"/>
</dbReference>
<comment type="caution">
    <text evidence="2">The sequence shown here is derived from an EMBL/GenBank/DDBJ whole genome shotgun (WGS) entry which is preliminary data.</text>
</comment>
<dbReference type="EMBL" id="AZHB01000004">
    <property type="protein sequence ID" value="OAA70531.1"/>
    <property type="molecule type" value="Genomic_DNA"/>
</dbReference>
<evidence type="ECO:0000256" key="1">
    <source>
        <dbReference type="SAM" id="MobiDB-lite"/>
    </source>
</evidence>
<dbReference type="AlphaFoldDB" id="A0A168BTI9"/>
<accession>A0A168BTI9</accession>